<gene>
    <name evidence="1" type="ORF">NM208_g4320</name>
</gene>
<evidence type="ECO:0000313" key="2">
    <source>
        <dbReference type="Proteomes" id="UP001148629"/>
    </source>
</evidence>
<keyword evidence="2" id="KW-1185">Reference proteome</keyword>
<evidence type="ECO:0000313" key="1">
    <source>
        <dbReference type="EMBL" id="KAJ3542016.1"/>
    </source>
</evidence>
<comment type="caution">
    <text evidence="1">The sequence shown here is derived from an EMBL/GenBank/DDBJ whole genome shotgun (WGS) entry which is preliminary data.</text>
</comment>
<reference evidence="1" key="1">
    <citation type="submission" date="2022-08" db="EMBL/GenBank/DDBJ databases">
        <title>Genome Sequence of Fusarium decemcellulare.</title>
        <authorList>
            <person name="Buettner E."/>
        </authorList>
    </citation>
    <scope>NUCLEOTIDE SEQUENCE</scope>
    <source>
        <strain evidence="1">Babe19</strain>
    </source>
</reference>
<dbReference type="EMBL" id="JANRMS010000319">
    <property type="protein sequence ID" value="KAJ3542016.1"/>
    <property type="molecule type" value="Genomic_DNA"/>
</dbReference>
<protein>
    <submittedName>
        <fullName evidence="1">Uncharacterized protein</fullName>
    </submittedName>
</protein>
<organism evidence="1 2">
    <name type="scientific">Fusarium decemcellulare</name>
    <dbReference type="NCBI Taxonomy" id="57161"/>
    <lineage>
        <taxon>Eukaryota</taxon>
        <taxon>Fungi</taxon>
        <taxon>Dikarya</taxon>
        <taxon>Ascomycota</taxon>
        <taxon>Pezizomycotina</taxon>
        <taxon>Sordariomycetes</taxon>
        <taxon>Hypocreomycetidae</taxon>
        <taxon>Hypocreales</taxon>
        <taxon>Nectriaceae</taxon>
        <taxon>Fusarium</taxon>
        <taxon>Fusarium decemcellulare species complex</taxon>
    </lineage>
</organism>
<accession>A0ACC1SLF5</accession>
<dbReference type="Proteomes" id="UP001148629">
    <property type="component" value="Unassembled WGS sequence"/>
</dbReference>
<name>A0ACC1SLF5_9HYPO</name>
<proteinExistence type="predicted"/>
<sequence length="287" mass="32449">MSYRWIFTTLAYLVAFVAAWQPPSYSGYSLVWQQNFRGSWGELPSTSTWNIIVRDKNYNNELQRYTKDKSNLRLSGKSTLQLIPQYTTSAPNNWTSARIESKYTFTPTAGKITRLEASLRLAGNPQLRKQGIWPAFWLLGDSNRRGVTWPECGEIDIMENINGEKIGYASLHCDKYPNGICNEPVGIAAQTSLLDSKYHVWRVSIDRRNSNYKSQSITWYLDGKIFHKVTGTKIGNTTVWKALAQSPVFVILNVAVGGDWPGAPNKNTWGNTGSMMEVGYVAHYVTK</sequence>